<dbReference type="Pfam" id="PF08447">
    <property type="entry name" value="PAS_3"/>
    <property type="match status" value="1"/>
</dbReference>
<evidence type="ECO:0000256" key="6">
    <source>
        <dbReference type="SAM" id="SignalP"/>
    </source>
</evidence>
<evidence type="ECO:0000259" key="8">
    <source>
        <dbReference type="PROSITE" id="PS50113"/>
    </source>
</evidence>
<keyword evidence="3" id="KW-0597">Phosphoprotein</keyword>
<protein>
    <recommendedName>
        <fullName evidence="2">histidine kinase</fullName>
        <ecNumber evidence="2">2.7.13.3</ecNumber>
    </recommendedName>
</protein>
<dbReference type="CDD" id="cd00082">
    <property type="entry name" value="HisKA"/>
    <property type="match status" value="1"/>
</dbReference>
<evidence type="ECO:0000313" key="9">
    <source>
        <dbReference type="EMBL" id="TMO68004.1"/>
    </source>
</evidence>
<reference evidence="11 12" key="1">
    <citation type="submission" date="2018-01" db="EMBL/GenBank/DDBJ databases">
        <authorList>
            <person name="Paulsen S."/>
            <person name="Gram L.K."/>
        </authorList>
    </citation>
    <scope>NUCLEOTIDE SEQUENCE [LARGE SCALE GENOMIC DNA]</scope>
    <source>
        <strain evidence="9 12">S3790</strain>
        <strain evidence="10 11">S3895</strain>
    </source>
</reference>
<dbReference type="PROSITE" id="PS50109">
    <property type="entry name" value="HIS_KIN"/>
    <property type="match status" value="1"/>
</dbReference>
<organism evidence="9 12">
    <name type="scientific">Pseudoalteromonas aurantia</name>
    <dbReference type="NCBI Taxonomy" id="43654"/>
    <lineage>
        <taxon>Bacteria</taxon>
        <taxon>Pseudomonadati</taxon>
        <taxon>Pseudomonadota</taxon>
        <taxon>Gammaproteobacteria</taxon>
        <taxon>Alteromonadales</taxon>
        <taxon>Pseudoalteromonadaceae</taxon>
        <taxon>Pseudoalteromonas</taxon>
    </lineage>
</organism>
<dbReference type="InterPro" id="IPR015943">
    <property type="entry name" value="WD40/YVTN_repeat-like_dom_sf"/>
</dbReference>
<evidence type="ECO:0000256" key="3">
    <source>
        <dbReference type="ARBA" id="ARBA00022553"/>
    </source>
</evidence>
<dbReference type="InterPro" id="IPR005467">
    <property type="entry name" value="His_kinase_dom"/>
</dbReference>
<keyword evidence="11" id="KW-1185">Reference proteome</keyword>
<feature type="signal peptide" evidence="6">
    <location>
        <begin position="1"/>
        <end position="20"/>
    </location>
</feature>
<gene>
    <name evidence="9" type="ORF">CWC19_11835</name>
    <name evidence="10" type="ORF">CWC20_11925</name>
</gene>
<dbReference type="RefSeq" id="WP_138592063.1">
    <property type="nucleotide sequence ID" value="NZ_PNBW01000052.1"/>
</dbReference>
<evidence type="ECO:0000256" key="2">
    <source>
        <dbReference type="ARBA" id="ARBA00012438"/>
    </source>
</evidence>
<dbReference type="InterPro" id="IPR035965">
    <property type="entry name" value="PAS-like_dom_sf"/>
</dbReference>
<dbReference type="Pfam" id="PF07494">
    <property type="entry name" value="Reg_prop"/>
    <property type="match status" value="2"/>
</dbReference>
<feature type="coiled-coil region" evidence="4">
    <location>
        <begin position="910"/>
        <end position="969"/>
    </location>
</feature>
<feature type="domain" description="Histidine kinase" evidence="7">
    <location>
        <begin position="978"/>
        <end position="1209"/>
    </location>
</feature>
<evidence type="ECO:0000256" key="5">
    <source>
        <dbReference type="SAM" id="Phobius"/>
    </source>
</evidence>
<keyword evidence="5" id="KW-1133">Transmembrane helix</keyword>
<keyword evidence="9" id="KW-0418">Kinase</keyword>
<dbReference type="OrthoDB" id="9772100at2"/>
<reference evidence="11 12" key="2">
    <citation type="submission" date="2019-06" db="EMBL/GenBank/DDBJ databases">
        <title>Co-occurence of chitin degradation, pigmentation and bioactivity in marine Pseudoalteromonas.</title>
        <authorList>
            <person name="Sonnenschein E.C."/>
            <person name="Bech P.K."/>
        </authorList>
    </citation>
    <scope>NUCLEOTIDE SEQUENCE [LARGE SCALE GENOMIC DNA]</scope>
    <source>
        <strain evidence="12">S3790</strain>
        <strain evidence="11">S3895</strain>
    </source>
</reference>
<evidence type="ECO:0000256" key="4">
    <source>
        <dbReference type="SAM" id="Coils"/>
    </source>
</evidence>
<dbReference type="EMBL" id="PNBX01000047">
    <property type="protein sequence ID" value="TMO68004.1"/>
    <property type="molecule type" value="Genomic_DNA"/>
</dbReference>
<name>A0A5S3V818_9GAMM</name>
<dbReference type="SUPFAM" id="SSF55785">
    <property type="entry name" value="PYP-like sensor domain (PAS domain)"/>
    <property type="match status" value="1"/>
</dbReference>
<dbReference type="Pfam" id="PF02518">
    <property type="entry name" value="HATPase_c"/>
    <property type="match status" value="1"/>
</dbReference>
<dbReference type="GO" id="GO:0000155">
    <property type="term" value="F:phosphorelay sensor kinase activity"/>
    <property type="evidence" value="ECO:0007669"/>
    <property type="project" value="InterPro"/>
</dbReference>
<dbReference type="InterPro" id="IPR004358">
    <property type="entry name" value="Sig_transdc_His_kin-like_C"/>
</dbReference>
<comment type="caution">
    <text evidence="9">The sequence shown here is derived from an EMBL/GenBank/DDBJ whole genome shotgun (WGS) entry which is preliminary data.</text>
</comment>
<dbReference type="EMBL" id="PNBW01000052">
    <property type="protein sequence ID" value="TMO73932.1"/>
    <property type="molecule type" value="Genomic_DNA"/>
</dbReference>
<dbReference type="SUPFAM" id="SSF47384">
    <property type="entry name" value="Homodimeric domain of signal transducing histidine kinase"/>
    <property type="match status" value="1"/>
</dbReference>
<accession>A0A5S3V818</accession>
<dbReference type="Gene3D" id="2.130.10.10">
    <property type="entry name" value="YVTN repeat-like/Quinoprotein amine dehydrogenase"/>
    <property type="match status" value="3"/>
</dbReference>
<dbReference type="PANTHER" id="PTHR43547:SF2">
    <property type="entry name" value="HYBRID SIGNAL TRANSDUCTION HISTIDINE KINASE C"/>
    <property type="match status" value="1"/>
</dbReference>
<dbReference type="Proteomes" id="UP000307164">
    <property type="component" value="Unassembled WGS sequence"/>
</dbReference>
<dbReference type="InterPro" id="IPR011047">
    <property type="entry name" value="Quinoprotein_ADH-like_sf"/>
</dbReference>
<evidence type="ECO:0000313" key="10">
    <source>
        <dbReference type="EMBL" id="TMO73932.1"/>
    </source>
</evidence>
<keyword evidence="6" id="KW-0732">Signal</keyword>
<dbReference type="EC" id="2.7.13.3" evidence="2"/>
<dbReference type="InterPro" id="IPR011110">
    <property type="entry name" value="Reg_prop"/>
</dbReference>
<dbReference type="Gene3D" id="3.30.565.10">
    <property type="entry name" value="Histidine kinase-like ATPase, C-terminal domain"/>
    <property type="match status" value="1"/>
</dbReference>
<feature type="domain" description="PAC" evidence="8">
    <location>
        <begin position="873"/>
        <end position="926"/>
    </location>
</feature>
<dbReference type="Gene3D" id="2.60.40.10">
    <property type="entry name" value="Immunoglobulins"/>
    <property type="match status" value="1"/>
</dbReference>
<dbReference type="Proteomes" id="UP000307217">
    <property type="component" value="Unassembled WGS sequence"/>
</dbReference>
<dbReference type="Gene3D" id="3.30.450.20">
    <property type="entry name" value="PAS domain"/>
    <property type="match status" value="1"/>
</dbReference>
<dbReference type="InterPro" id="IPR000700">
    <property type="entry name" value="PAS-assoc_C"/>
</dbReference>
<dbReference type="InterPro" id="IPR036097">
    <property type="entry name" value="HisK_dim/P_sf"/>
</dbReference>
<keyword evidence="4" id="KW-0175">Coiled coil</keyword>
<dbReference type="PROSITE" id="PS50113">
    <property type="entry name" value="PAC"/>
    <property type="match status" value="1"/>
</dbReference>
<dbReference type="SUPFAM" id="SSF50998">
    <property type="entry name" value="Quinoprotein alcohol dehydrogenase-like"/>
    <property type="match status" value="2"/>
</dbReference>
<proteinExistence type="predicted"/>
<keyword evidence="5" id="KW-0472">Membrane</keyword>
<dbReference type="SUPFAM" id="SSF55874">
    <property type="entry name" value="ATPase domain of HSP90 chaperone/DNA topoisomerase II/histidine kinase"/>
    <property type="match status" value="1"/>
</dbReference>
<dbReference type="AlphaFoldDB" id="A0A5S3V818"/>
<evidence type="ECO:0000259" key="7">
    <source>
        <dbReference type="PROSITE" id="PS50109"/>
    </source>
</evidence>
<comment type="catalytic activity">
    <reaction evidence="1">
        <text>ATP + protein L-histidine = ADP + protein N-phospho-L-histidine.</text>
        <dbReference type="EC" id="2.7.13.3"/>
    </reaction>
</comment>
<dbReference type="Gene3D" id="1.10.287.130">
    <property type="match status" value="1"/>
</dbReference>
<feature type="chain" id="PRO_5024406618" description="histidine kinase" evidence="6">
    <location>
        <begin position="21"/>
        <end position="1215"/>
    </location>
</feature>
<feature type="transmembrane region" description="Helical" evidence="5">
    <location>
        <begin position="756"/>
        <end position="780"/>
    </location>
</feature>
<evidence type="ECO:0000256" key="1">
    <source>
        <dbReference type="ARBA" id="ARBA00000085"/>
    </source>
</evidence>
<dbReference type="InterPro" id="IPR003661">
    <property type="entry name" value="HisK_dim/P_dom"/>
</dbReference>
<reference evidence="9" key="3">
    <citation type="submission" date="2019-09" db="EMBL/GenBank/DDBJ databases">
        <title>Co-occurence of chitin degradation, pigmentation and bioactivity in marine Pseudoalteromonas.</title>
        <authorList>
            <person name="Sonnenschein E.C."/>
            <person name="Bech P.K."/>
        </authorList>
    </citation>
    <scope>NUCLEOTIDE SEQUENCE</scope>
    <source>
        <strain evidence="9">S3790</strain>
        <strain evidence="10">S3895</strain>
    </source>
</reference>
<sequence length="1215" mass="137350">MKTAWYFGWLLFLICKQVWAVPQFTDTAQVMRHYDYRTGLSQVTVTALAQDQFGYIWIGTQAGLNRFDGHEFKTFVSQQQDVNSLAGGFITALCVSNDKVWVGTSTGLSVYHTIHGRFTSLLSKDQQVIKSDRVSWIDCRGEHVVISTEDNMSYEVDKSTLVPHALNIEGNYIRNVVQRGDNYFYLSDMGFMAYHKQAKTSVQLLAGEFKKMTYQGQRAMLVSKSNRLISYDTLYQRVLWSRSFDTVQNITLHSLEINGNEILVASDHGVYLLDLQGKLLNHWYKRDRQTAGLQDNNILTVMRDKNHDLWIGTETRGLHFFSQLSESFGHVSEYNYPHSPMKTADIRNFAIDREDRIWLATSNGAHVFDGTGFKPANHYFSELKVLNGSFITRIIFHGEWLWAATRGNGVVSFNLTTKELIHLKPDIGNGPELSFNDVMLFNGKVLISSRTMGAMYFDEQSKTLQSMYTPQQNPPSHVSSMAVVDGKLWFGSIGNGLYRDMGGTLEQLSTTEGLVSDLVFMLEQDQYGRVWVASESGLSLVSKEFEIEQVFTQQNGLANNAIWGLVFDNLNHLWVGSSGGLSQINTSNLSIHNFSPVDGVQGNEFNYNAAWLAPDGRIFIGGAMGFNQFYPQKLRVDNSASPLLVSHIELLGKSLEPSETGLLKTAPELAKSIELRYDQDIISLQYSSLEYGSEQQQFYYRVIGLSDKWLKLAKGVRQVNLLRLAPGHYTVESYTINRFNVQSPIHHFSLIINSPWWWNIYAKSVYVLALLALILITVIIRQKRYRQVVADNLKMSELRQRLELSLWASGDELWDWHLNKKAIYRHSVSPRVDYGKAESHMELDDFIQFVHPKDNILLEDKVEACIRGNVESYEIAIRVKDLSGKWTWVLDRGKVVDRDENGQAIRIAGALKDIAQLKEHENALQMLNEQLEIKVEMRTNELYTKNQTLEHAMLTLKQTQQELIESEKMASLGGLVAGVAHEINTPLGVALTAMTYNQESLQSVEKKLADRTLIQSDLTKAIEEQTEGYQLILRNLDRAQNLIGNFKQVAVDQSSETSRQINLKTYIKDVFNSLAPLIKGKNITVSVTGSDTVLLTTYPGAIYQILTNLLNNSVLHGFEQQGKGEVLVTIALDDTSWYVNYTDDGVGMSEEMLKTVFDPFVTSKRSQGGCGLGMHIVYNLVTQLLKGEIKCFSEQGNGIAVKLKVPIEEVNSPDQ</sequence>
<keyword evidence="9" id="KW-0808">Transferase</keyword>
<dbReference type="InterPro" id="IPR013783">
    <property type="entry name" value="Ig-like_fold"/>
</dbReference>
<dbReference type="InterPro" id="IPR003594">
    <property type="entry name" value="HATPase_dom"/>
</dbReference>
<keyword evidence="5" id="KW-0812">Transmembrane</keyword>
<dbReference type="InterPro" id="IPR013655">
    <property type="entry name" value="PAS_fold_3"/>
</dbReference>
<dbReference type="SMART" id="SM00387">
    <property type="entry name" value="HATPase_c"/>
    <property type="match status" value="1"/>
</dbReference>
<dbReference type="InterPro" id="IPR036890">
    <property type="entry name" value="HATPase_C_sf"/>
</dbReference>
<evidence type="ECO:0000313" key="11">
    <source>
        <dbReference type="Proteomes" id="UP000307164"/>
    </source>
</evidence>
<evidence type="ECO:0000313" key="12">
    <source>
        <dbReference type="Proteomes" id="UP000307217"/>
    </source>
</evidence>
<dbReference type="PANTHER" id="PTHR43547">
    <property type="entry name" value="TWO-COMPONENT HISTIDINE KINASE"/>
    <property type="match status" value="1"/>
</dbReference>
<dbReference type="PRINTS" id="PR00344">
    <property type="entry name" value="BCTRLSENSOR"/>
</dbReference>